<sequence length="241" mass="28181">MINRKKIIMEIMGEEAEKRGFTIDFERKQASFWPIAIFKRTGPQQLFEIREDLEEKGKLSLMHLFTKEYVLYYTDNESFVEAIKKFQAKLIEEGFDLLDKKRNQPSLSKQDYDYVCQNYVNLAQSFGLNNGIDIDNVSFGNAIDIIEKSISSMVGKDWDSIKQDFYSVTAFYIQLLLRIPDTKFYQYDGKVLYVERTEGKRNMTAVMSVLFTALRGNTRQKVIRGISDLLLMKELEEYGIK</sequence>
<dbReference type="AlphaFoldDB" id="E0S4Q2"/>
<dbReference type="EMBL" id="CP001813">
    <property type="protein sequence ID" value="ADL36384.1"/>
    <property type="molecule type" value="Genomic_DNA"/>
</dbReference>
<gene>
    <name evidence="1" type="ordered locus">bpr_IV019</name>
</gene>
<dbReference type="RefSeq" id="WP_013283032.1">
    <property type="nucleotide sequence ID" value="NC_014390.1"/>
</dbReference>
<keyword evidence="1" id="KW-0614">Plasmid</keyword>
<keyword evidence="2" id="KW-1185">Reference proteome</keyword>
<name>E0S4Q2_BUTPB</name>
<protein>
    <submittedName>
        <fullName evidence="1">Uncharacterized protein</fullName>
    </submittedName>
</protein>
<dbReference type="Proteomes" id="UP000001299">
    <property type="component" value="Plasmid pCY186"/>
</dbReference>
<accession>E0S4Q2</accession>
<dbReference type="KEGG" id="bpb:bpr_IV019"/>
<proteinExistence type="predicted"/>
<reference evidence="1 2" key="1">
    <citation type="journal article" date="2010" name="PLoS ONE">
        <title>The glycobiome of the rumen bacterium Butyrivibrio proteoclasticus B316(T) highlights adaptation to a polysaccharide-rich environment.</title>
        <authorList>
            <person name="Kelly W.J."/>
            <person name="Leahy S.C."/>
            <person name="Altermann E."/>
            <person name="Yeoman C.J."/>
            <person name="Dunne J.C."/>
            <person name="Kong Z."/>
            <person name="Pacheco D.M."/>
            <person name="Li D."/>
            <person name="Noel S.J."/>
            <person name="Moon C.D."/>
            <person name="Cookson A.L."/>
            <person name="Attwood G.T."/>
        </authorList>
    </citation>
    <scope>NUCLEOTIDE SEQUENCE [LARGE SCALE GENOMIC DNA]</scope>
    <source>
        <strain evidence="2">ATCC 51982 / DSM 14932 / B316</strain>
        <plasmid evidence="2">Plasmid pCY186</plasmid>
    </source>
</reference>
<evidence type="ECO:0000313" key="2">
    <source>
        <dbReference type="Proteomes" id="UP000001299"/>
    </source>
</evidence>
<organism evidence="1 2">
    <name type="scientific">Butyrivibrio proteoclasticus (strain ATCC 51982 / DSM 14932 / B316)</name>
    <name type="common">Clostridium proteoclasticum</name>
    <dbReference type="NCBI Taxonomy" id="515622"/>
    <lineage>
        <taxon>Bacteria</taxon>
        <taxon>Bacillati</taxon>
        <taxon>Bacillota</taxon>
        <taxon>Clostridia</taxon>
        <taxon>Lachnospirales</taxon>
        <taxon>Lachnospiraceae</taxon>
        <taxon>Butyrivibrio</taxon>
    </lineage>
</organism>
<dbReference type="HOGENOM" id="CLU_1150190_0_0_9"/>
<dbReference type="eggNOG" id="ENOG502ZHD2">
    <property type="taxonomic scope" value="Bacteria"/>
</dbReference>
<evidence type="ECO:0000313" key="1">
    <source>
        <dbReference type="EMBL" id="ADL36384.1"/>
    </source>
</evidence>
<geneLocation type="plasmid" evidence="1 2">
    <name>pCY186</name>
</geneLocation>